<dbReference type="InterPro" id="IPR038492">
    <property type="entry name" value="GBBH-like_N_sf"/>
</dbReference>
<name>A0A840BVZ9_9HYPH</name>
<accession>A0A840BVZ9</accession>
<evidence type="ECO:0000256" key="2">
    <source>
        <dbReference type="ARBA" id="ARBA00023004"/>
    </source>
</evidence>
<sequence length="125" mass="14205">MESIHWPSEVRLAKDRRQLLVTFEDGRQFALAAEYLRVSSPSAEVRGHGPGDRKTVSGKKNVEIIGVEPIGRYAVKLVFDDLHDTGIYTWDYLYELGADVEAKWQAYLAELEDKGLSREPAARKR</sequence>
<dbReference type="Proteomes" id="UP000577362">
    <property type="component" value="Unassembled WGS sequence"/>
</dbReference>
<organism evidence="4 5">
    <name type="scientific">Chelatococcus caeni</name>
    <dbReference type="NCBI Taxonomy" id="1348468"/>
    <lineage>
        <taxon>Bacteria</taxon>
        <taxon>Pseudomonadati</taxon>
        <taxon>Pseudomonadota</taxon>
        <taxon>Alphaproteobacteria</taxon>
        <taxon>Hyphomicrobiales</taxon>
        <taxon>Chelatococcaceae</taxon>
        <taxon>Chelatococcus</taxon>
    </lineage>
</organism>
<evidence type="ECO:0000313" key="5">
    <source>
        <dbReference type="Proteomes" id="UP000577362"/>
    </source>
</evidence>
<dbReference type="PANTHER" id="PTHR35303">
    <property type="entry name" value="OS02G0197800 PROTEIN"/>
    <property type="match status" value="1"/>
</dbReference>
<comment type="caution">
    <text evidence="4">The sequence shown here is derived from an EMBL/GenBank/DDBJ whole genome shotgun (WGS) entry which is preliminary data.</text>
</comment>
<dbReference type="Pfam" id="PF06155">
    <property type="entry name" value="GBBH-like_N"/>
    <property type="match status" value="1"/>
</dbReference>
<feature type="domain" description="Gamma-butyrobetaine hydroxylase-like N-terminal" evidence="3">
    <location>
        <begin position="11"/>
        <end position="94"/>
    </location>
</feature>
<proteinExistence type="predicted"/>
<dbReference type="PANTHER" id="PTHR35303:SF5">
    <property type="entry name" value="OS02G0197800 PROTEIN"/>
    <property type="match status" value="1"/>
</dbReference>
<protein>
    <submittedName>
        <fullName evidence="4">DUF971 family protein</fullName>
    </submittedName>
</protein>
<gene>
    <name evidence="4" type="ORF">GGR16_000535</name>
</gene>
<evidence type="ECO:0000256" key="1">
    <source>
        <dbReference type="ARBA" id="ARBA00022723"/>
    </source>
</evidence>
<evidence type="ECO:0000313" key="4">
    <source>
        <dbReference type="EMBL" id="MBB4015529.1"/>
    </source>
</evidence>
<dbReference type="InterPro" id="IPR010376">
    <property type="entry name" value="GBBH-like_N"/>
</dbReference>
<evidence type="ECO:0000259" key="3">
    <source>
        <dbReference type="Pfam" id="PF06155"/>
    </source>
</evidence>
<dbReference type="Gene3D" id="3.30.2020.30">
    <property type="match status" value="1"/>
</dbReference>
<dbReference type="RefSeq" id="WP_183315637.1">
    <property type="nucleotide sequence ID" value="NZ_JACIEN010000001.1"/>
</dbReference>
<reference evidence="4 5" key="1">
    <citation type="submission" date="2020-08" db="EMBL/GenBank/DDBJ databases">
        <title>Genomic Encyclopedia of Type Strains, Phase IV (KMG-IV): sequencing the most valuable type-strain genomes for metagenomic binning, comparative biology and taxonomic classification.</title>
        <authorList>
            <person name="Goeker M."/>
        </authorList>
    </citation>
    <scope>NUCLEOTIDE SEQUENCE [LARGE SCALE GENOMIC DNA]</scope>
    <source>
        <strain evidence="4 5">DSM 103737</strain>
    </source>
</reference>
<keyword evidence="5" id="KW-1185">Reference proteome</keyword>
<dbReference type="GO" id="GO:0046872">
    <property type="term" value="F:metal ion binding"/>
    <property type="evidence" value="ECO:0007669"/>
    <property type="project" value="UniProtKB-KW"/>
</dbReference>
<keyword evidence="1" id="KW-0479">Metal-binding</keyword>
<dbReference type="AlphaFoldDB" id="A0A840BVZ9"/>
<keyword evidence="2" id="KW-0408">Iron</keyword>
<dbReference type="EMBL" id="JACIEN010000001">
    <property type="protein sequence ID" value="MBB4015529.1"/>
    <property type="molecule type" value="Genomic_DNA"/>
</dbReference>